<reference evidence="1" key="2">
    <citation type="journal article" date="2015" name="Data Brief">
        <title>Shoot transcriptome of the giant reed, Arundo donax.</title>
        <authorList>
            <person name="Barrero R.A."/>
            <person name="Guerrero F.D."/>
            <person name="Moolhuijzen P."/>
            <person name="Goolsby J.A."/>
            <person name="Tidwell J."/>
            <person name="Bellgard S.E."/>
            <person name="Bellgard M.I."/>
        </authorList>
    </citation>
    <scope>NUCLEOTIDE SEQUENCE</scope>
    <source>
        <tissue evidence="1">Shoot tissue taken approximately 20 cm above the soil surface</tissue>
    </source>
</reference>
<name>A0A0A9FJA8_ARUDO</name>
<accession>A0A0A9FJA8</accession>
<sequence length="114" mass="11765">MTRTMTSSPCLARVSTAACAAACASCRRWRSGALARIAAAPNWKSAMDLMSSLYRNVAKTKSANTTAASDSGAPFLRAATPAPSAACFIANGADANTDLRRCCISPVWPPAPAL</sequence>
<organism evidence="1">
    <name type="scientific">Arundo donax</name>
    <name type="common">Giant reed</name>
    <name type="synonym">Donax arundinaceus</name>
    <dbReference type="NCBI Taxonomy" id="35708"/>
    <lineage>
        <taxon>Eukaryota</taxon>
        <taxon>Viridiplantae</taxon>
        <taxon>Streptophyta</taxon>
        <taxon>Embryophyta</taxon>
        <taxon>Tracheophyta</taxon>
        <taxon>Spermatophyta</taxon>
        <taxon>Magnoliopsida</taxon>
        <taxon>Liliopsida</taxon>
        <taxon>Poales</taxon>
        <taxon>Poaceae</taxon>
        <taxon>PACMAD clade</taxon>
        <taxon>Arundinoideae</taxon>
        <taxon>Arundineae</taxon>
        <taxon>Arundo</taxon>
    </lineage>
</organism>
<protein>
    <submittedName>
        <fullName evidence="1">Uncharacterized protein</fullName>
    </submittedName>
</protein>
<evidence type="ECO:0000313" key="1">
    <source>
        <dbReference type="EMBL" id="JAE10191.1"/>
    </source>
</evidence>
<dbReference type="EMBL" id="GBRH01187705">
    <property type="protein sequence ID" value="JAE10191.1"/>
    <property type="molecule type" value="Transcribed_RNA"/>
</dbReference>
<dbReference type="AlphaFoldDB" id="A0A0A9FJA8"/>
<reference evidence="1" key="1">
    <citation type="submission" date="2014-09" db="EMBL/GenBank/DDBJ databases">
        <authorList>
            <person name="Magalhaes I.L.F."/>
            <person name="Oliveira U."/>
            <person name="Santos F.R."/>
            <person name="Vidigal T.H.D.A."/>
            <person name="Brescovit A.D."/>
            <person name="Santos A.J."/>
        </authorList>
    </citation>
    <scope>NUCLEOTIDE SEQUENCE</scope>
    <source>
        <tissue evidence="1">Shoot tissue taken approximately 20 cm above the soil surface</tissue>
    </source>
</reference>
<proteinExistence type="predicted"/>